<keyword evidence="3" id="KW-1185">Reference proteome</keyword>
<feature type="region of interest" description="Disordered" evidence="1">
    <location>
        <begin position="264"/>
        <end position="302"/>
    </location>
</feature>
<dbReference type="GeneID" id="68350422"/>
<evidence type="ECO:0000313" key="3">
    <source>
        <dbReference type="Proteomes" id="UP000824596"/>
    </source>
</evidence>
<name>A0A9P8N9V0_9HYPO</name>
<dbReference type="Pfam" id="PF08316">
    <property type="entry name" value="Pal1"/>
    <property type="match status" value="1"/>
</dbReference>
<dbReference type="GO" id="GO:0005737">
    <property type="term" value="C:cytoplasm"/>
    <property type="evidence" value="ECO:0007669"/>
    <property type="project" value="TreeGrafter"/>
</dbReference>
<feature type="compositionally biased region" description="Basic residues" evidence="1">
    <location>
        <begin position="285"/>
        <end position="295"/>
    </location>
</feature>
<dbReference type="EMBL" id="JAIZPD010000001">
    <property type="protein sequence ID" value="KAH0968651.1"/>
    <property type="molecule type" value="Genomic_DNA"/>
</dbReference>
<evidence type="ECO:0000313" key="2">
    <source>
        <dbReference type="EMBL" id="KAH0968651.1"/>
    </source>
</evidence>
<dbReference type="AlphaFoldDB" id="A0A9P8N9V0"/>
<proteinExistence type="predicted"/>
<organism evidence="2 3">
    <name type="scientific">Hirsutella rhossiliensis</name>
    <dbReference type="NCBI Taxonomy" id="111463"/>
    <lineage>
        <taxon>Eukaryota</taxon>
        <taxon>Fungi</taxon>
        <taxon>Dikarya</taxon>
        <taxon>Ascomycota</taxon>
        <taxon>Pezizomycotina</taxon>
        <taxon>Sordariomycetes</taxon>
        <taxon>Hypocreomycetidae</taxon>
        <taxon>Hypocreales</taxon>
        <taxon>Ophiocordycipitaceae</taxon>
        <taxon>Hirsutella</taxon>
    </lineage>
</organism>
<comment type="caution">
    <text evidence="2">The sequence shown here is derived from an EMBL/GenBank/DDBJ whole genome shotgun (WGS) entry which is preliminary data.</text>
</comment>
<sequence>MESYDARRTLLLGSQHIDFDSVTSSPAGSHSQRSRSLSPNFNNPFANGSSSHPSNLPRSRLSGDMSDRPLDKIRAEARAADRRHKQRKRTTYTDCIDRLDTIGGSPYHHGGPFDAALPCRNRDKKYSPLAAVQESNMEAIRATPRESLIDSLTRNVPLQGTASVAPGAMDHSGNVMDYAEGADLMREADAPGGAYKRWSGIPYHHEDLKGKGEPSFTLERDLKAKKRQKHSSMPPSALEMLPGLKTRQRPASAMPGSLAAKDVFAGGDLQRSHSTGKKLGEGIKRRLGSFRRKKAMPAGEAY</sequence>
<dbReference type="OrthoDB" id="5389892at2759"/>
<accession>A0A9P8N9V0</accession>
<protein>
    <submittedName>
        <fullName evidence="2">Pal1 cell morphology protein</fullName>
    </submittedName>
</protein>
<reference evidence="2" key="1">
    <citation type="submission" date="2021-09" db="EMBL/GenBank/DDBJ databases">
        <title>A high-quality genome of the endoparasitic fungus Hirsutella rhossiliensis with a comparison of Hirsutella genomes reveals transposable elements contributing to genome size variation.</title>
        <authorList>
            <person name="Lin R."/>
            <person name="Jiao Y."/>
            <person name="Sun X."/>
            <person name="Ling J."/>
            <person name="Xie B."/>
            <person name="Cheng X."/>
        </authorList>
    </citation>
    <scope>NUCLEOTIDE SEQUENCE</scope>
    <source>
        <strain evidence="2">HR02</strain>
    </source>
</reference>
<evidence type="ECO:0000256" key="1">
    <source>
        <dbReference type="SAM" id="MobiDB-lite"/>
    </source>
</evidence>
<feature type="region of interest" description="Disordered" evidence="1">
    <location>
        <begin position="15"/>
        <end position="69"/>
    </location>
</feature>
<feature type="compositionally biased region" description="Polar residues" evidence="1">
    <location>
        <begin position="21"/>
        <end position="57"/>
    </location>
</feature>
<dbReference type="Proteomes" id="UP000824596">
    <property type="component" value="Unassembled WGS sequence"/>
</dbReference>
<dbReference type="InterPro" id="IPR013226">
    <property type="entry name" value="Pal1"/>
</dbReference>
<dbReference type="PANTHER" id="PTHR28307:SF1">
    <property type="entry name" value="PAL1 CELL MORPHOLOGY PROTEIN"/>
    <property type="match status" value="1"/>
</dbReference>
<dbReference type="RefSeq" id="XP_044726164.1">
    <property type="nucleotide sequence ID" value="XM_044859764.1"/>
</dbReference>
<dbReference type="PANTHER" id="PTHR28307">
    <property type="entry name" value="PROTEIN PAL1"/>
    <property type="match status" value="1"/>
</dbReference>
<gene>
    <name evidence="2" type="ORF">HRG_01293</name>
</gene>